<organism evidence="1 2">
    <name type="scientific">Candidatus Electrothrix marina</name>
    <dbReference type="NCBI Taxonomy" id="1859130"/>
    <lineage>
        <taxon>Bacteria</taxon>
        <taxon>Pseudomonadati</taxon>
        <taxon>Thermodesulfobacteriota</taxon>
        <taxon>Desulfobulbia</taxon>
        <taxon>Desulfobulbales</taxon>
        <taxon>Desulfobulbaceae</taxon>
        <taxon>Candidatus Electrothrix</taxon>
    </lineage>
</organism>
<dbReference type="Proteomes" id="UP000288892">
    <property type="component" value="Unassembled WGS sequence"/>
</dbReference>
<dbReference type="EMBL" id="MTKS01000196">
    <property type="protein sequence ID" value="RWX51163.1"/>
    <property type="molecule type" value="Genomic_DNA"/>
</dbReference>
<reference evidence="1 2" key="1">
    <citation type="submission" date="2017-01" db="EMBL/GenBank/DDBJ databases">
        <title>The cable genome- insights into the physiology and evolution of filamentous bacteria capable of sulfide oxidation via long distance electron transfer.</title>
        <authorList>
            <person name="Schreiber L."/>
            <person name="Bjerg J.T."/>
            <person name="Boggild A."/>
            <person name="Van De Vossenberg J."/>
            <person name="Meysman F."/>
            <person name="Nielsen L.P."/>
            <person name="Schramm A."/>
            <person name="Kjeldsen K.U."/>
        </authorList>
    </citation>
    <scope>NUCLEOTIDE SEQUENCE [LARGE SCALE GENOMIC DNA]</scope>
    <source>
        <strain evidence="1">A5</strain>
    </source>
</reference>
<comment type="caution">
    <text evidence="1">The sequence shown here is derived from an EMBL/GenBank/DDBJ whole genome shotgun (WGS) entry which is preliminary data.</text>
</comment>
<gene>
    <name evidence="1" type="ORF">VU01_11962</name>
</gene>
<keyword evidence="2" id="KW-1185">Reference proteome</keyword>
<sequence>MVLREILLCFDHELLRDILKRADAFVKKLAGVIIKDPLPKRRTVLTVALELLSNE</sequence>
<name>A0A444JDL1_9BACT</name>
<evidence type="ECO:0000313" key="1">
    <source>
        <dbReference type="EMBL" id="RWX51163.1"/>
    </source>
</evidence>
<accession>A0A444JDL1</accession>
<proteinExistence type="predicted"/>
<protein>
    <submittedName>
        <fullName evidence="1">Uncharacterized protein</fullName>
    </submittedName>
</protein>
<evidence type="ECO:0000313" key="2">
    <source>
        <dbReference type="Proteomes" id="UP000288892"/>
    </source>
</evidence>
<dbReference type="AlphaFoldDB" id="A0A444JDL1"/>